<dbReference type="Pfam" id="PF04238">
    <property type="entry name" value="DUF420"/>
    <property type="match status" value="1"/>
</dbReference>
<feature type="transmembrane region" description="Helical" evidence="1">
    <location>
        <begin position="12"/>
        <end position="30"/>
    </location>
</feature>
<dbReference type="InterPro" id="IPR007352">
    <property type="entry name" value="DUF420"/>
</dbReference>
<gene>
    <name evidence="2" type="ORF">CDL10_06480</name>
</gene>
<protein>
    <recommendedName>
        <fullName evidence="4">DUF420 domain-containing protein</fullName>
    </recommendedName>
</protein>
<dbReference type="GO" id="GO:0016020">
    <property type="term" value="C:membrane"/>
    <property type="evidence" value="ECO:0007669"/>
    <property type="project" value="InterPro"/>
</dbReference>
<accession>A0A2M9R5S2</accession>
<dbReference type="Proteomes" id="UP000231960">
    <property type="component" value="Unassembled WGS sequence"/>
</dbReference>
<feature type="transmembrane region" description="Helical" evidence="1">
    <location>
        <begin position="160"/>
        <end position="179"/>
    </location>
</feature>
<dbReference type="PANTHER" id="PTHR37692:SF1">
    <property type="entry name" value="DUF420 DOMAIN-CONTAINING PROTEIN"/>
    <property type="match status" value="1"/>
</dbReference>
<keyword evidence="3" id="KW-1185">Reference proteome</keyword>
<comment type="caution">
    <text evidence="2">The sequence shown here is derived from an EMBL/GenBank/DDBJ whole genome shotgun (WGS) entry which is preliminary data.</text>
</comment>
<sequence length="181" mass="20356">MEDKLALEKKYNFWIKVLSIAIPAVVALLFGVNLQKLGYDVKPLSFLPPIYATINGITAVLLVLAVRAIKRGNRNLHERLVKIAIGCSVAFLAMYVAYHMTSVETSYGGTGAIKYVYFFILITHIILSIIIIPFVLITYSRGILGNYAKHKKIARIAYPLWLYVAVTGVIVYLMISPYYQH</sequence>
<feature type="transmembrane region" description="Helical" evidence="1">
    <location>
        <begin position="80"/>
        <end position="98"/>
    </location>
</feature>
<evidence type="ECO:0008006" key="4">
    <source>
        <dbReference type="Google" id="ProtNLM"/>
    </source>
</evidence>
<dbReference type="EMBL" id="NIPO01000001">
    <property type="protein sequence ID" value="PJR04212.1"/>
    <property type="molecule type" value="Genomic_DNA"/>
</dbReference>
<feature type="transmembrane region" description="Helical" evidence="1">
    <location>
        <begin position="118"/>
        <end position="139"/>
    </location>
</feature>
<keyword evidence="1" id="KW-0472">Membrane</keyword>
<dbReference type="Gene3D" id="1.20.120.80">
    <property type="entry name" value="Cytochrome c oxidase, subunit III, four-helix bundle"/>
    <property type="match status" value="1"/>
</dbReference>
<keyword evidence="1" id="KW-1133">Transmembrane helix</keyword>
<evidence type="ECO:0000313" key="3">
    <source>
        <dbReference type="Proteomes" id="UP000231960"/>
    </source>
</evidence>
<dbReference type="GO" id="GO:0004129">
    <property type="term" value="F:cytochrome-c oxidase activity"/>
    <property type="evidence" value="ECO:0007669"/>
    <property type="project" value="InterPro"/>
</dbReference>
<dbReference type="GO" id="GO:0022904">
    <property type="term" value="P:respiratory electron transport chain"/>
    <property type="evidence" value="ECO:0007669"/>
    <property type="project" value="InterPro"/>
</dbReference>
<reference evidence="2 3" key="1">
    <citation type="submission" date="2017-06" db="EMBL/GenBank/DDBJ databases">
        <title>Description of Avrilella dinanensis gen. nov. sp. nov.</title>
        <authorList>
            <person name="Leyer C."/>
            <person name="Sassi M."/>
            <person name="Minet J."/>
            <person name="Kayal S."/>
            <person name="Cattoir V."/>
        </authorList>
    </citation>
    <scope>NUCLEOTIDE SEQUENCE [LARGE SCALE GENOMIC DNA]</scope>
    <source>
        <strain evidence="2 3">UR159</strain>
    </source>
</reference>
<evidence type="ECO:0000256" key="1">
    <source>
        <dbReference type="SAM" id="Phobius"/>
    </source>
</evidence>
<dbReference type="OrthoDB" id="9811380at2"/>
<keyword evidence="1" id="KW-0812">Transmembrane</keyword>
<dbReference type="InterPro" id="IPR013833">
    <property type="entry name" value="Cyt_c_oxidase_su3_a-hlx"/>
</dbReference>
<organism evidence="2 3">
    <name type="scientific">Avrilella dinanensis</name>
    <dbReference type="NCBI Taxonomy" id="2008672"/>
    <lineage>
        <taxon>Bacteria</taxon>
        <taxon>Pseudomonadati</taxon>
        <taxon>Bacteroidota</taxon>
        <taxon>Flavobacteriia</taxon>
        <taxon>Flavobacteriales</taxon>
        <taxon>Flavobacteriaceae</taxon>
        <taxon>Avrilella</taxon>
    </lineage>
</organism>
<name>A0A2M9R5S2_9FLAO</name>
<dbReference type="PANTHER" id="PTHR37692">
    <property type="entry name" value="HYPOTHETICAL MEMBRANE SPANNING PROTEIN"/>
    <property type="match status" value="1"/>
</dbReference>
<dbReference type="RefSeq" id="WP_100677775.1">
    <property type="nucleotide sequence ID" value="NZ_NIPO01000001.1"/>
</dbReference>
<feature type="transmembrane region" description="Helical" evidence="1">
    <location>
        <begin position="50"/>
        <end position="68"/>
    </location>
</feature>
<dbReference type="AlphaFoldDB" id="A0A2M9R5S2"/>
<proteinExistence type="predicted"/>
<evidence type="ECO:0000313" key="2">
    <source>
        <dbReference type="EMBL" id="PJR04212.1"/>
    </source>
</evidence>